<organism evidence="4 5">
    <name type="scientific">Schaedlerella arabinosiphila</name>
    <dbReference type="NCBI Taxonomy" id="2044587"/>
    <lineage>
        <taxon>Bacteria</taxon>
        <taxon>Bacillati</taxon>
        <taxon>Bacillota</taxon>
        <taxon>Clostridia</taxon>
        <taxon>Lachnospirales</taxon>
        <taxon>Lachnospiraceae</taxon>
        <taxon>Schaedlerella</taxon>
    </lineage>
</organism>
<name>A0A9X5CGJ0_9FIRM</name>
<comment type="caution">
    <text evidence="4">The sequence shown here is derived from an EMBL/GenBank/DDBJ whole genome shotgun (WGS) entry which is preliminary data.</text>
</comment>
<dbReference type="InterPro" id="IPR050695">
    <property type="entry name" value="N-acetylmuramoyl_amidase_3"/>
</dbReference>
<dbReference type="EMBL" id="VIRB01000147">
    <property type="protein sequence ID" value="NDO71841.1"/>
    <property type="molecule type" value="Genomic_DNA"/>
</dbReference>
<evidence type="ECO:0000256" key="2">
    <source>
        <dbReference type="SAM" id="Phobius"/>
    </source>
</evidence>
<keyword evidence="1" id="KW-0378">Hydrolase</keyword>
<dbReference type="CDD" id="cd02696">
    <property type="entry name" value="MurNAc-LAA"/>
    <property type="match status" value="1"/>
</dbReference>
<dbReference type="GO" id="GO:0008745">
    <property type="term" value="F:N-acetylmuramoyl-L-alanine amidase activity"/>
    <property type="evidence" value="ECO:0007669"/>
    <property type="project" value="InterPro"/>
</dbReference>
<dbReference type="AlphaFoldDB" id="A0A9X5CGJ0"/>
<keyword evidence="2" id="KW-0472">Membrane</keyword>
<protein>
    <submittedName>
        <fullName evidence="4">N-acetylmuramoyl-L-alanine amidase</fullName>
    </submittedName>
</protein>
<evidence type="ECO:0000259" key="3">
    <source>
        <dbReference type="SMART" id="SM00646"/>
    </source>
</evidence>
<keyword evidence="2" id="KW-1133">Transmembrane helix</keyword>
<reference evidence="4 5" key="1">
    <citation type="submission" date="2019-07" db="EMBL/GenBank/DDBJ databases">
        <title>Draft genome sequences of 15 bacterial species constituting the stable defined intestinal microbiota of the GM15 gnotobiotic mouse model.</title>
        <authorList>
            <person name="Elie C."/>
            <person name="Mathieu A."/>
            <person name="Saliou A."/>
            <person name="Darnaud M."/>
            <person name="Leulier F."/>
            <person name="Tamellini A."/>
        </authorList>
    </citation>
    <scope>NUCLEOTIDE SEQUENCE [LARGE SCALE GENOMIC DNA]</scope>
    <source>
        <strain evidence="5">ASF 502</strain>
    </source>
</reference>
<dbReference type="Gene3D" id="3.40.630.40">
    <property type="entry name" value="Zn-dependent exopeptidases"/>
    <property type="match status" value="1"/>
</dbReference>
<evidence type="ECO:0000313" key="5">
    <source>
        <dbReference type="Proteomes" id="UP000474104"/>
    </source>
</evidence>
<evidence type="ECO:0000256" key="1">
    <source>
        <dbReference type="ARBA" id="ARBA00022801"/>
    </source>
</evidence>
<proteinExistence type="predicted"/>
<dbReference type="PANTHER" id="PTHR30404:SF0">
    <property type="entry name" value="N-ACETYLMURAMOYL-L-ALANINE AMIDASE AMIC"/>
    <property type="match status" value="1"/>
</dbReference>
<feature type="transmembrane region" description="Helical" evidence="2">
    <location>
        <begin position="21"/>
        <end position="49"/>
    </location>
</feature>
<dbReference type="SMART" id="SM00646">
    <property type="entry name" value="Ami_3"/>
    <property type="match status" value="1"/>
</dbReference>
<accession>A0A9X5CGJ0</accession>
<dbReference type="Proteomes" id="UP000474104">
    <property type="component" value="Unassembled WGS sequence"/>
</dbReference>
<dbReference type="Pfam" id="PF01520">
    <property type="entry name" value="Amidase_3"/>
    <property type="match status" value="1"/>
</dbReference>
<feature type="domain" description="MurNAc-LAA" evidence="3">
    <location>
        <begin position="148"/>
        <end position="241"/>
    </location>
</feature>
<keyword evidence="2" id="KW-0812">Transmembrane</keyword>
<evidence type="ECO:0000313" key="4">
    <source>
        <dbReference type="EMBL" id="NDO71841.1"/>
    </source>
</evidence>
<dbReference type="GO" id="GO:0030288">
    <property type="term" value="C:outer membrane-bounded periplasmic space"/>
    <property type="evidence" value="ECO:0007669"/>
    <property type="project" value="TreeGrafter"/>
</dbReference>
<dbReference type="GO" id="GO:0009253">
    <property type="term" value="P:peptidoglycan catabolic process"/>
    <property type="evidence" value="ECO:0007669"/>
    <property type="project" value="InterPro"/>
</dbReference>
<dbReference type="PANTHER" id="PTHR30404">
    <property type="entry name" value="N-ACETYLMURAMOYL-L-ALANINE AMIDASE"/>
    <property type="match status" value="1"/>
</dbReference>
<dbReference type="InterPro" id="IPR002508">
    <property type="entry name" value="MurNAc-LAA_cat"/>
</dbReference>
<dbReference type="OrthoDB" id="9772024at2"/>
<gene>
    <name evidence="4" type="ORF">FMM80_25595</name>
</gene>
<dbReference type="RefSeq" id="WP_004081569.1">
    <property type="nucleotide sequence ID" value="NZ_VIRB01000147.1"/>
</dbReference>
<sequence length="241" mass="27075">MNRKQYGKRKKLRKRKIKRLMIAYLLRTIVILIPIIMMIRMVCGCLYIYERFTKEDEKVNKYTDIYTDRNAGNDVAPVASTENNAPGFCVVVDAGHGGSDGGTVSGKAVEKDINLSVALKMKAILENDNIEVILTRSSDENMSLADRTSVANDSNADFFISLHCNYYEKDAQIAGLECYYNNSDATESKVYAESIINAVSLSEDIETRYAKTEGYYVLRNTQMPAVLVEMGFLSNYSVSDE</sequence>
<dbReference type="SUPFAM" id="SSF53187">
    <property type="entry name" value="Zn-dependent exopeptidases"/>
    <property type="match status" value="1"/>
</dbReference>